<organism evidence="1 2">
    <name type="scientific">Lactobacillus amylovorus (strain GRL 1112)</name>
    <dbReference type="NCBI Taxonomy" id="695560"/>
    <lineage>
        <taxon>Bacteria</taxon>
        <taxon>Bacillati</taxon>
        <taxon>Bacillota</taxon>
        <taxon>Bacilli</taxon>
        <taxon>Lactobacillales</taxon>
        <taxon>Lactobacillaceae</taxon>
        <taxon>Lactobacillus</taxon>
    </lineage>
</organism>
<reference evidence="1 2" key="1">
    <citation type="journal article" date="2011" name="J. Bacteriol.">
        <title>Genome sequence of Lactobacillus amylovorus GRL1112.</title>
        <authorList>
            <person name="Kant R."/>
            <person name="Paulin L."/>
            <person name="Alatalo E."/>
            <person name="de Vos W.M."/>
            <person name="Palva A."/>
        </authorList>
    </citation>
    <scope>NUCLEOTIDE SEQUENCE [LARGE SCALE GENOMIC DNA]</scope>
    <source>
        <strain evidence="1 2">GRL 1112</strain>
    </source>
</reference>
<dbReference type="KEGG" id="lam:LA2_07705"/>
<dbReference type="Proteomes" id="UP000007033">
    <property type="component" value="Chromosome"/>
</dbReference>
<dbReference type="AlphaFoldDB" id="E4SKR3"/>
<sequence>MVYFLKVPRNNLTSFDAVGRALNGKKPDTVFDFTRTGYGNRKAEWGFSGKSKRVVLRVGRKRLIRGLAQYIPSFEQGNTLGTRTKFKITKATTKKASSGHSGG</sequence>
<name>E4SKR3_LACAR</name>
<dbReference type="PATRIC" id="fig|695560.3.peg.1520"/>
<accession>E4SKR3</accession>
<evidence type="ECO:0000313" key="2">
    <source>
        <dbReference type="Proteomes" id="UP000007033"/>
    </source>
</evidence>
<evidence type="ECO:0000313" key="1">
    <source>
        <dbReference type="EMBL" id="ADQ59460.1"/>
    </source>
</evidence>
<dbReference type="RefSeq" id="WP_013438243.1">
    <property type="nucleotide sequence ID" value="NC_014724.1"/>
</dbReference>
<dbReference type="HOGENOM" id="CLU_2260099_0_0_9"/>
<gene>
    <name evidence="1" type="ordered locus">LA2_07705</name>
</gene>
<proteinExistence type="predicted"/>
<dbReference type="EMBL" id="CP002338">
    <property type="protein sequence ID" value="ADQ59460.1"/>
    <property type="molecule type" value="Genomic_DNA"/>
</dbReference>
<protein>
    <submittedName>
        <fullName evidence="1">Uncharacterized protein</fullName>
    </submittedName>
</protein>